<evidence type="ECO:0000256" key="6">
    <source>
        <dbReference type="ARBA" id="ARBA00023136"/>
    </source>
</evidence>
<dbReference type="Gene3D" id="4.10.400.10">
    <property type="entry name" value="Low-density Lipoprotein Receptor"/>
    <property type="match status" value="4"/>
</dbReference>
<dbReference type="PhylomeDB" id="B3P2X2"/>
<gene>
    <name evidence="11" type="primary">Dere\GG14074</name>
    <name evidence="11" type="ORF">Dere_GG14074</name>
</gene>
<dbReference type="InterPro" id="IPR035976">
    <property type="entry name" value="Sushi/SCR/CCP_sf"/>
</dbReference>
<comment type="subcellular location">
    <subcellularLocation>
        <location evidence="2">Endomembrane system</location>
    </subcellularLocation>
    <subcellularLocation>
        <location evidence="1">Membrane</location>
        <topology evidence="1">Single-pass membrane protein</topology>
    </subcellularLocation>
</comment>
<feature type="domain" description="Sushi" evidence="10">
    <location>
        <begin position="295"/>
        <end position="361"/>
    </location>
</feature>
<dbReference type="EMBL" id="CH954181">
    <property type="protein sequence ID" value="EDV48144.1"/>
    <property type="molecule type" value="Genomic_DNA"/>
</dbReference>
<protein>
    <submittedName>
        <fullName evidence="11">GG14074</fullName>
    </submittedName>
</protein>
<evidence type="ECO:0000313" key="11">
    <source>
        <dbReference type="EMBL" id="EDV48144.1"/>
    </source>
</evidence>
<keyword evidence="5" id="KW-1133">Transmembrane helix</keyword>
<evidence type="ECO:0000256" key="8">
    <source>
        <dbReference type="PROSITE-ProRule" id="PRU00124"/>
    </source>
</evidence>
<dbReference type="SUPFAM" id="SSF57535">
    <property type="entry name" value="Complement control module/SCR domain"/>
    <property type="match status" value="1"/>
</dbReference>
<evidence type="ECO:0000256" key="1">
    <source>
        <dbReference type="ARBA" id="ARBA00004167"/>
    </source>
</evidence>
<dbReference type="OMA" id="GTFRCAY"/>
<evidence type="ECO:0000259" key="10">
    <source>
        <dbReference type="PROSITE" id="PS50923"/>
    </source>
</evidence>
<dbReference type="eggNOG" id="KOG3627">
    <property type="taxonomic scope" value="Eukaryota"/>
</dbReference>
<dbReference type="HOGENOM" id="CLU_027452_3_0_1"/>
<feature type="disulfide bond" evidence="8">
    <location>
        <begin position="224"/>
        <end position="242"/>
    </location>
</feature>
<keyword evidence="4" id="KW-0677">Repeat</keyword>
<evidence type="ECO:0000256" key="9">
    <source>
        <dbReference type="PROSITE-ProRule" id="PRU00302"/>
    </source>
</evidence>
<keyword evidence="7 8" id="KW-1015">Disulfide bond</keyword>
<keyword evidence="6" id="KW-0472">Membrane</keyword>
<evidence type="ECO:0000256" key="4">
    <source>
        <dbReference type="ARBA" id="ARBA00022737"/>
    </source>
</evidence>
<dbReference type="CDD" id="cd00112">
    <property type="entry name" value="LDLa"/>
    <property type="match status" value="3"/>
</dbReference>
<keyword evidence="12" id="KW-1185">Reference proteome</keyword>
<dbReference type="PROSITE" id="PS50923">
    <property type="entry name" value="SUSHI"/>
    <property type="match status" value="1"/>
</dbReference>
<feature type="disulfide bond" evidence="8">
    <location>
        <begin position="89"/>
        <end position="107"/>
    </location>
</feature>
<dbReference type="SUPFAM" id="SSF50494">
    <property type="entry name" value="Trypsin-like serine proteases"/>
    <property type="match status" value="1"/>
</dbReference>
<feature type="disulfide bond" evidence="8">
    <location>
        <begin position="217"/>
        <end position="229"/>
    </location>
</feature>
<dbReference type="InterPro" id="IPR023415">
    <property type="entry name" value="LDLR_class-A_CS"/>
</dbReference>
<evidence type="ECO:0000313" key="12">
    <source>
        <dbReference type="Proteomes" id="UP000008711"/>
    </source>
</evidence>
<dbReference type="SMART" id="SM00192">
    <property type="entry name" value="LDLa"/>
    <property type="match status" value="4"/>
</dbReference>
<dbReference type="InterPro" id="IPR050685">
    <property type="entry name" value="LDLR"/>
</dbReference>
<dbReference type="OrthoDB" id="2019384at2759"/>
<feature type="disulfide bond" evidence="8">
    <location>
        <begin position="128"/>
        <end position="146"/>
    </location>
</feature>
<dbReference type="SUPFAM" id="SSF57424">
    <property type="entry name" value="LDL receptor-like module"/>
    <property type="match status" value="4"/>
</dbReference>
<comment type="caution">
    <text evidence="9">Lacks conserved residue(s) required for the propagation of feature annotation.</text>
</comment>
<evidence type="ECO:0000256" key="2">
    <source>
        <dbReference type="ARBA" id="ARBA00004308"/>
    </source>
</evidence>
<evidence type="ECO:0000256" key="3">
    <source>
        <dbReference type="ARBA" id="ARBA00022692"/>
    </source>
</evidence>
<organism evidence="11 12">
    <name type="scientific">Drosophila erecta</name>
    <name type="common">Fruit fly</name>
    <dbReference type="NCBI Taxonomy" id="7220"/>
    <lineage>
        <taxon>Eukaryota</taxon>
        <taxon>Metazoa</taxon>
        <taxon>Ecdysozoa</taxon>
        <taxon>Arthropoda</taxon>
        <taxon>Hexapoda</taxon>
        <taxon>Insecta</taxon>
        <taxon>Pterygota</taxon>
        <taxon>Neoptera</taxon>
        <taxon>Endopterygota</taxon>
        <taxon>Diptera</taxon>
        <taxon>Brachycera</taxon>
        <taxon>Muscomorpha</taxon>
        <taxon>Ephydroidea</taxon>
        <taxon>Drosophilidae</taxon>
        <taxon>Drosophila</taxon>
        <taxon>Sophophora</taxon>
    </lineage>
</organism>
<accession>B3P2X2</accession>
<dbReference type="GO" id="GO:0005886">
    <property type="term" value="C:plasma membrane"/>
    <property type="evidence" value="ECO:0007669"/>
    <property type="project" value="TreeGrafter"/>
</dbReference>
<dbReference type="Gene3D" id="2.40.10.10">
    <property type="entry name" value="Trypsin-like serine proteases"/>
    <property type="match status" value="1"/>
</dbReference>
<reference evidence="11 12" key="1">
    <citation type="journal article" date="2007" name="Nature">
        <title>Evolution of genes and genomes on the Drosophila phylogeny.</title>
        <authorList>
            <consortium name="Drosophila 12 Genomes Consortium"/>
            <person name="Clark A.G."/>
            <person name="Eisen M.B."/>
            <person name="Smith D.R."/>
            <person name="Bergman C.M."/>
            <person name="Oliver B."/>
            <person name="Markow T.A."/>
            <person name="Kaufman T.C."/>
            <person name="Kellis M."/>
            <person name="Gelbart W."/>
            <person name="Iyer V.N."/>
            <person name="Pollard D.A."/>
            <person name="Sackton T.B."/>
            <person name="Larracuente A.M."/>
            <person name="Singh N.D."/>
            <person name="Abad J.P."/>
            <person name="Abt D.N."/>
            <person name="Adryan B."/>
            <person name="Aguade M."/>
            <person name="Akashi H."/>
            <person name="Anderson W.W."/>
            <person name="Aquadro C.F."/>
            <person name="Ardell D.H."/>
            <person name="Arguello R."/>
            <person name="Artieri C.G."/>
            <person name="Barbash D.A."/>
            <person name="Barker D."/>
            <person name="Barsanti P."/>
            <person name="Batterham P."/>
            <person name="Batzoglou S."/>
            <person name="Begun D."/>
            <person name="Bhutkar A."/>
            <person name="Blanco E."/>
            <person name="Bosak S.A."/>
            <person name="Bradley R.K."/>
            <person name="Brand A.D."/>
            <person name="Brent M.R."/>
            <person name="Brooks A.N."/>
            <person name="Brown R.H."/>
            <person name="Butlin R.K."/>
            <person name="Caggese C."/>
            <person name="Calvi B.R."/>
            <person name="Bernardo de Carvalho A."/>
            <person name="Caspi A."/>
            <person name="Castrezana S."/>
            <person name="Celniker S.E."/>
            <person name="Chang J.L."/>
            <person name="Chapple C."/>
            <person name="Chatterji S."/>
            <person name="Chinwalla A."/>
            <person name="Civetta A."/>
            <person name="Clifton S.W."/>
            <person name="Comeron J.M."/>
            <person name="Costello J.C."/>
            <person name="Coyne J.A."/>
            <person name="Daub J."/>
            <person name="David R.G."/>
            <person name="Delcher A.L."/>
            <person name="Delehaunty K."/>
            <person name="Do C.B."/>
            <person name="Ebling H."/>
            <person name="Edwards K."/>
            <person name="Eickbush T."/>
            <person name="Evans J.D."/>
            <person name="Filipski A."/>
            <person name="Findeiss S."/>
            <person name="Freyhult E."/>
            <person name="Fulton L."/>
            <person name="Fulton R."/>
            <person name="Garcia A.C."/>
            <person name="Gardiner A."/>
            <person name="Garfield D.A."/>
            <person name="Garvin B.E."/>
            <person name="Gibson G."/>
            <person name="Gilbert D."/>
            <person name="Gnerre S."/>
            <person name="Godfrey J."/>
            <person name="Good R."/>
            <person name="Gotea V."/>
            <person name="Gravely B."/>
            <person name="Greenberg A.J."/>
            <person name="Griffiths-Jones S."/>
            <person name="Gross S."/>
            <person name="Guigo R."/>
            <person name="Gustafson E.A."/>
            <person name="Haerty W."/>
            <person name="Hahn M.W."/>
            <person name="Halligan D.L."/>
            <person name="Halpern A.L."/>
            <person name="Halter G.M."/>
            <person name="Han M.V."/>
            <person name="Heger A."/>
            <person name="Hillier L."/>
            <person name="Hinrichs A.S."/>
            <person name="Holmes I."/>
            <person name="Hoskins R.A."/>
            <person name="Hubisz M.J."/>
            <person name="Hultmark D."/>
            <person name="Huntley M.A."/>
            <person name="Jaffe D.B."/>
            <person name="Jagadeeshan S."/>
            <person name="Jeck W.R."/>
            <person name="Johnson J."/>
            <person name="Jones C.D."/>
            <person name="Jordan W.C."/>
            <person name="Karpen G.H."/>
            <person name="Kataoka E."/>
            <person name="Keightley P.D."/>
            <person name="Kheradpour P."/>
            <person name="Kirkness E.F."/>
            <person name="Koerich L.B."/>
            <person name="Kristiansen K."/>
            <person name="Kudrna D."/>
            <person name="Kulathinal R.J."/>
            <person name="Kumar S."/>
            <person name="Kwok R."/>
            <person name="Lander E."/>
            <person name="Langley C.H."/>
            <person name="Lapoint R."/>
            <person name="Lazzaro B.P."/>
            <person name="Lee S.J."/>
            <person name="Levesque L."/>
            <person name="Li R."/>
            <person name="Lin C.F."/>
            <person name="Lin M.F."/>
            <person name="Lindblad-Toh K."/>
            <person name="Llopart A."/>
            <person name="Long M."/>
            <person name="Low L."/>
            <person name="Lozovsky E."/>
            <person name="Lu J."/>
            <person name="Luo M."/>
            <person name="Machado C.A."/>
            <person name="Makalowski W."/>
            <person name="Marzo M."/>
            <person name="Matsuda M."/>
            <person name="Matzkin L."/>
            <person name="McAllister B."/>
            <person name="McBride C.S."/>
            <person name="McKernan B."/>
            <person name="McKernan K."/>
            <person name="Mendez-Lago M."/>
            <person name="Minx P."/>
            <person name="Mollenhauer M.U."/>
            <person name="Montooth K."/>
            <person name="Mount S.M."/>
            <person name="Mu X."/>
            <person name="Myers E."/>
            <person name="Negre B."/>
            <person name="Newfeld S."/>
            <person name="Nielsen R."/>
            <person name="Noor M.A."/>
            <person name="O'Grady P."/>
            <person name="Pachter L."/>
            <person name="Papaceit M."/>
            <person name="Parisi M.J."/>
            <person name="Parisi M."/>
            <person name="Parts L."/>
            <person name="Pedersen J.S."/>
            <person name="Pesole G."/>
            <person name="Phillippy A.M."/>
            <person name="Ponting C.P."/>
            <person name="Pop M."/>
            <person name="Porcelli D."/>
            <person name="Powell J.R."/>
            <person name="Prohaska S."/>
            <person name="Pruitt K."/>
            <person name="Puig M."/>
            <person name="Quesneville H."/>
            <person name="Ram K.R."/>
            <person name="Rand D."/>
            <person name="Rasmussen M.D."/>
            <person name="Reed L.K."/>
            <person name="Reenan R."/>
            <person name="Reily A."/>
            <person name="Remington K.A."/>
            <person name="Rieger T.T."/>
            <person name="Ritchie M.G."/>
            <person name="Robin C."/>
            <person name="Rogers Y.H."/>
            <person name="Rohde C."/>
            <person name="Rozas J."/>
            <person name="Rubenfield M.J."/>
            <person name="Ruiz A."/>
            <person name="Russo S."/>
            <person name="Salzberg S.L."/>
            <person name="Sanchez-Gracia A."/>
            <person name="Saranga D.J."/>
            <person name="Sato H."/>
            <person name="Schaeffer S.W."/>
            <person name="Schatz M.C."/>
            <person name="Schlenke T."/>
            <person name="Schwartz R."/>
            <person name="Segarra C."/>
            <person name="Singh R.S."/>
            <person name="Sirot L."/>
            <person name="Sirota M."/>
            <person name="Sisneros N.B."/>
            <person name="Smith C.D."/>
            <person name="Smith T.F."/>
            <person name="Spieth J."/>
            <person name="Stage D.E."/>
            <person name="Stark A."/>
            <person name="Stephan W."/>
            <person name="Strausberg R.L."/>
            <person name="Strempel S."/>
            <person name="Sturgill D."/>
            <person name="Sutton G."/>
            <person name="Sutton G.G."/>
            <person name="Tao W."/>
            <person name="Teichmann S."/>
            <person name="Tobari Y.N."/>
            <person name="Tomimura Y."/>
            <person name="Tsolas J.M."/>
            <person name="Valente V.L."/>
            <person name="Venter E."/>
            <person name="Venter J.C."/>
            <person name="Vicario S."/>
            <person name="Vieira F.G."/>
            <person name="Vilella A.J."/>
            <person name="Villasante A."/>
            <person name="Walenz B."/>
            <person name="Wang J."/>
            <person name="Wasserman M."/>
            <person name="Watts T."/>
            <person name="Wilson D."/>
            <person name="Wilson R.K."/>
            <person name="Wing R.A."/>
            <person name="Wolfner M.F."/>
            <person name="Wong A."/>
            <person name="Wong G.K."/>
            <person name="Wu C.I."/>
            <person name="Wu G."/>
            <person name="Yamamoto D."/>
            <person name="Yang H.P."/>
            <person name="Yang S.P."/>
            <person name="Yorke J.A."/>
            <person name="Yoshida K."/>
            <person name="Zdobnov E."/>
            <person name="Zhang P."/>
            <person name="Zhang Y."/>
            <person name="Zimin A.V."/>
            <person name="Baldwin J."/>
            <person name="Abdouelleil A."/>
            <person name="Abdulkadir J."/>
            <person name="Abebe A."/>
            <person name="Abera B."/>
            <person name="Abreu J."/>
            <person name="Acer S.C."/>
            <person name="Aftuck L."/>
            <person name="Alexander A."/>
            <person name="An P."/>
            <person name="Anderson E."/>
            <person name="Anderson S."/>
            <person name="Arachi H."/>
            <person name="Azer M."/>
            <person name="Bachantsang P."/>
            <person name="Barry A."/>
            <person name="Bayul T."/>
            <person name="Berlin A."/>
            <person name="Bessette D."/>
            <person name="Bloom T."/>
            <person name="Blye J."/>
            <person name="Boguslavskiy L."/>
            <person name="Bonnet C."/>
            <person name="Boukhgalter B."/>
            <person name="Bourzgui I."/>
            <person name="Brown A."/>
            <person name="Cahill P."/>
            <person name="Channer S."/>
            <person name="Cheshatsang Y."/>
            <person name="Chuda L."/>
            <person name="Citroen M."/>
            <person name="Collymore A."/>
            <person name="Cooke P."/>
            <person name="Costello M."/>
            <person name="D'Aco K."/>
            <person name="Daza R."/>
            <person name="De Haan G."/>
            <person name="DeGray S."/>
            <person name="DeMaso C."/>
            <person name="Dhargay N."/>
            <person name="Dooley K."/>
            <person name="Dooley E."/>
            <person name="Doricent M."/>
            <person name="Dorje P."/>
            <person name="Dorjee K."/>
            <person name="Dupes A."/>
            <person name="Elong R."/>
            <person name="Falk J."/>
            <person name="Farina A."/>
            <person name="Faro S."/>
            <person name="Ferguson D."/>
            <person name="Fisher S."/>
            <person name="Foley C.D."/>
            <person name="Franke A."/>
            <person name="Friedrich D."/>
            <person name="Gadbois L."/>
            <person name="Gearin G."/>
            <person name="Gearin C.R."/>
            <person name="Giannoukos G."/>
            <person name="Goode T."/>
            <person name="Graham J."/>
            <person name="Grandbois E."/>
            <person name="Grewal S."/>
            <person name="Gyaltsen K."/>
            <person name="Hafez N."/>
            <person name="Hagos B."/>
            <person name="Hall J."/>
            <person name="Henson C."/>
            <person name="Hollinger A."/>
            <person name="Honan T."/>
            <person name="Huard M.D."/>
            <person name="Hughes L."/>
            <person name="Hurhula B."/>
            <person name="Husby M.E."/>
            <person name="Kamat A."/>
            <person name="Kanga B."/>
            <person name="Kashin S."/>
            <person name="Khazanovich D."/>
            <person name="Kisner P."/>
            <person name="Lance K."/>
            <person name="Lara M."/>
            <person name="Lee W."/>
            <person name="Lennon N."/>
            <person name="Letendre F."/>
            <person name="LeVine R."/>
            <person name="Lipovsky A."/>
            <person name="Liu X."/>
            <person name="Liu J."/>
            <person name="Liu S."/>
            <person name="Lokyitsang T."/>
            <person name="Lokyitsang Y."/>
            <person name="Lubonja R."/>
            <person name="Lui A."/>
            <person name="MacDonald P."/>
            <person name="Magnisalis V."/>
            <person name="Maru K."/>
            <person name="Matthews C."/>
            <person name="McCusker W."/>
            <person name="McDonough S."/>
            <person name="Mehta T."/>
            <person name="Meldrim J."/>
            <person name="Meneus L."/>
            <person name="Mihai O."/>
            <person name="Mihalev A."/>
            <person name="Mihova T."/>
            <person name="Mittelman R."/>
            <person name="Mlenga V."/>
            <person name="Montmayeur A."/>
            <person name="Mulrain L."/>
            <person name="Navidi A."/>
            <person name="Naylor J."/>
            <person name="Negash T."/>
            <person name="Nguyen T."/>
            <person name="Nguyen N."/>
            <person name="Nicol R."/>
            <person name="Norbu C."/>
            <person name="Norbu N."/>
            <person name="Novod N."/>
            <person name="O'Neill B."/>
            <person name="Osman S."/>
            <person name="Markiewicz E."/>
            <person name="Oyono O.L."/>
            <person name="Patti C."/>
            <person name="Phunkhang P."/>
            <person name="Pierre F."/>
            <person name="Priest M."/>
            <person name="Raghuraman S."/>
            <person name="Rege F."/>
            <person name="Reyes R."/>
            <person name="Rise C."/>
            <person name="Rogov P."/>
            <person name="Ross K."/>
            <person name="Ryan E."/>
            <person name="Settipalli S."/>
            <person name="Shea T."/>
            <person name="Sherpa N."/>
            <person name="Shi L."/>
            <person name="Shih D."/>
            <person name="Sparrow T."/>
            <person name="Spaulding J."/>
            <person name="Stalker J."/>
            <person name="Stange-Thomann N."/>
            <person name="Stavropoulos S."/>
            <person name="Stone C."/>
            <person name="Strader C."/>
            <person name="Tesfaye S."/>
            <person name="Thomson T."/>
            <person name="Thoulutsang Y."/>
            <person name="Thoulutsang D."/>
            <person name="Topham K."/>
            <person name="Topping I."/>
            <person name="Tsamla T."/>
            <person name="Vassiliev H."/>
            <person name="Vo A."/>
            <person name="Wangchuk T."/>
            <person name="Wangdi T."/>
            <person name="Weiand M."/>
            <person name="Wilkinson J."/>
            <person name="Wilson A."/>
            <person name="Yadav S."/>
            <person name="Young G."/>
            <person name="Yu Q."/>
            <person name="Zembek L."/>
            <person name="Zhong D."/>
            <person name="Zimmer A."/>
            <person name="Zwirko Z."/>
            <person name="Jaffe D.B."/>
            <person name="Alvarez P."/>
            <person name="Brockman W."/>
            <person name="Butler J."/>
            <person name="Chin C."/>
            <person name="Gnerre S."/>
            <person name="Grabherr M."/>
            <person name="Kleber M."/>
            <person name="Mauceli E."/>
            <person name="MacCallum I."/>
        </authorList>
    </citation>
    <scope>NUCLEOTIDE SEQUENCE [LARGE SCALE GENOMIC DNA]</scope>
    <source>
        <strain evidence="11 12">TSC#14021-0224.01</strain>
    </source>
</reference>
<keyword evidence="9" id="KW-0768">Sushi</keyword>
<dbReference type="AlphaFoldDB" id="B3P2X2"/>
<dbReference type="Pfam" id="PF00057">
    <property type="entry name" value="Ldl_recept_a"/>
    <property type="match status" value="3"/>
</dbReference>
<dbReference type="InterPro" id="IPR009003">
    <property type="entry name" value="Peptidase_S1_PA"/>
</dbReference>
<evidence type="ECO:0000256" key="5">
    <source>
        <dbReference type="ARBA" id="ARBA00022989"/>
    </source>
</evidence>
<dbReference type="GO" id="GO:0012505">
    <property type="term" value="C:endomembrane system"/>
    <property type="evidence" value="ECO:0007669"/>
    <property type="project" value="UniProtKB-SubCell"/>
</dbReference>
<dbReference type="InterPro" id="IPR036055">
    <property type="entry name" value="LDL_receptor-like_sf"/>
</dbReference>
<dbReference type="PROSITE" id="PS01209">
    <property type="entry name" value="LDLRA_1"/>
    <property type="match status" value="2"/>
</dbReference>
<dbReference type="InterPro" id="IPR000436">
    <property type="entry name" value="Sushi_SCR_CCP_dom"/>
</dbReference>
<dbReference type="PANTHER" id="PTHR24270:SF61">
    <property type="entry name" value="EGF-LIKE DOMAIN-CONTAINING PROTEIN"/>
    <property type="match status" value="1"/>
</dbReference>
<dbReference type="PRINTS" id="PR00261">
    <property type="entry name" value="LDLRECEPTOR"/>
</dbReference>
<proteinExistence type="predicted"/>
<dbReference type="PANTHER" id="PTHR24270">
    <property type="entry name" value="LOW-DENSITY LIPOPROTEIN RECEPTOR-RELATED"/>
    <property type="match status" value="1"/>
</dbReference>
<reference evidence="11 12" key="2">
    <citation type="journal article" date="2008" name="Bioinformatics">
        <title>Assembly reconciliation.</title>
        <authorList>
            <person name="Zimin A.V."/>
            <person name="Smith D.R."/>
            <person name="Sutton G."/>
            <person name="Yorke J.A."/>
        </authorList>
    </citation>
    <scope>NUCLEOTIDE SEQUENCE [LARGE SCALE GENOMIC DNA]</scope>
    <source>
        <strain evidence="11 12">TSC#14021-0224.01</strain>
    </source>
</reference>
<evidence type="ECO:0000256" key="7">
    <source>
        <dbReference type="ARBA" id="ARBA00023157"/>
    </source>
</evidence>
<dbReference type="PROSITE" id="PS50068">
    <property type="entry name" value="LDLRA_2"/>
    <property type="match status" value="4"/>
</dbReference>
<dbReference type="GO" id="GO:0016192">
    <property type="term" value="P:vesicle-mediated transport"/>
    <property type="evidence" value="ECO:0007669"/>
    <property type="project" value="UniProtKB-ARBA"/>
</dbReference>
<sequence>MWMKPLAGGSRWGAGLPVDPVTEDCGNVQSWSMPNELWQRLAGAIKGKKGAGELELRDRAWNWDGKLLLPKTSPQKGKLHGAAQSGFTCRDGQVIPSFSRCDAHKDCNDGSDESFVECFKEICQEYKCSYGGCYQETQRCDGKLDCWDGTDETPSLCNKNQTQMTAEEKVSTPKCPENSLKCQSTSDCVDYKYICDGIKDCQDGSDETIANCLISECPNNTFRCAYGGCLAINKACDGEIDCWDKSDEEYAICANNFRKLAPATLTEARNGTNRTTPMVSTNLFDVIRMVVQQSTGCRIPGNLKHLQVKTLFNVLPYRVGSEIADFTVVRLSCSNSTLLLGSDLNLCRNGKWQGPWPDCVSRCRRGIFTRNPSIRSACHYNGDTRDCTDNSSKLFIGTLANVTCATGYKSKGKTSWQTRTCVELPRATAPVWILGKKQNRLQCVPECGIIVPGVKDTPWTVSLFTNALTTSKFSFRCLGKIISAFSVLVEKQCIDTVDVMRYAIISGEYLVAFNDFDESPYKVHFLESIYKGSQNALVSTVDPFIFSTLLRPICLPPIPEWYAQSSSTTAYTTSNGIKITYLISIEDDIREKIKLIRESNSQRGN</sequence>
<name>B3P2X2_DROER</name>
<dbReference type="InterPro" id="IPR043504">
    <property type="entry name" value="Peptidase_S1_PA_chymotrypsin"/>
</dbReference>
<dbReference type="InterPro" id="IPR002172">
    <property type="entry name" value="LDrepeatLR_classA_rpt"/>
</dbReference>
<keyword evidence="3" id="KW-0812">Transmembrane</keyword>
<dbReference type="Proteomes" id="UP000008711">
    <property type="component" value="Unassembled WGS sequence"/>
</dbReference>